<dbReference type="InterPro" id="IPR023795">
    <property type="entry name" value="Serpin_CS"/>
</dbReference>
<dbReference type="Ensembl" id="ENSCCRT00010073670.1">
    <property type="protein sequence ID" value="ENSCCRP00010066798.1"/>
    <property type="gene ID" value="ENSCCRG00010028805.1"/>
</dbReference>
<dbReference type="PANTHER" id="PTHR11461">
    <property type="entry name" value="SERINE PROTEASE INHIBITOR, SERPIN"/>
    <property type="match status" value="1"/>
</dbReference>
<sequence length="430" mass="48172">MVKKMWGKMYYSVIAALLVAMAWAAPHEGHDHDGHPADHYHHLHHGKDEPHPSHSGEDACHLLSPHNADFAFSLYKKLALHPDAQGKNIFFSPVGISMALSMLAVGAKGSTLSQIYSSLGYSGLKAQQVNEGYEHLIHMLGHSQDTMQLEAGAGVAIREGFKVVDQFLKDVQHYYNSEAFSVDFSKPEIAAEEINQFIAKKTNDKITDMVKDLDSDMVMMLINYMYFRGKWDKPFEAQLTHKAEFKVDKDTTVQVDMMKRTGRYDIYQDPVNQTTVMMVPYKGNTSMMIVLPDEGKMKDVEESICRHHLKNWHDKLFRSSVDLFMPKFSISATSKLNDILTEMGVTDAFSDTADFSGMTEELKVKVSQVVHKAVLSVDEKGTEAAAATTIEIMPMSLPGTVMLNRPFLVLIVEDSTKSILFMGKITNPTV</sequence>
<dbReference type="Pfam" id="PF00079">
    <property type="entry name" value="Serpin"/>
    <property type="match status" value="1"/>
</dbReference>
<dbReference type="InterPro" id="IPR042185">
    <property type="entry name" value="Serpin_sf_2"/>
</dbReference>
<evidence type="ECO:0000259" key="7">
    <source>
        <dbReference type="SMART" id="SM00093"/>
    </source>
</evidence>
<organism evidence="8 9">
    <name type="scientific">Cyprinus carpio</name>
    <name type="common">Common carp</name>
    <dbReference type="NCBI Taxonomy" id="7962"/>
    <lineage>
        <taxon>Eukaryota</taxon>
        <taxon>Metazoa</taxon>
        <taxon>Chordata</taxon>
        <taxon>Craniata</taxon>
        <taxon>Vertebrata</taxon>
        <taxon>Euteleostomi</taxon>
        <taxon>Actinopterygii</taxon>
        <taxon>Neopterygii</taxon>
        <taxon>Teleostei</taxon>
        <taxon>Ostariophysi</taxon>
        <taxon>Cypriniformes</taxon>
        <taxon>Cyprinidae</taxon>
        <taxon>Cyprininae</taxon>
        <taxon>Cyprinus</taxon>
    </lineage>
</organism>
<protein>
    <submittedName>
        <fullName evidence="8">Alpha-1-antitrypsin homolog</fullName>
    </submittedName>
</protein>
<comment type="similarity">
    <text evidence="1 4">Belongs to the serpin family.</text>
</comment>
<dbReference type="PANTHER" id="PTHR11461:SF363">
    <property type="entry name" value="SERINE (OR CYSTEINE) PROTEINASE INHIBITOR, CLADE A (ALPHA-1 ANTIPROTEINASE, ANTITRYPSIN), MEMBER 1, LIKE PRECURSOR-RELATED"/>
    <property type="match status" value="1"/>
</dbReference>
<dbReference type="InterPro" id="IPR042178">
    <property type="entry name" value="Serpin_sf_1"/>
</dbReference>
<keyword evidence="9" id="KW-1185">Reference proteome</keyword>
<evidence type="ECO:0000256" key="1">
    <source>
        <dbReference type="ARBA" id="ARBA00009500"/>
    </source>
</evidence>
<name>A0A8C1QV24_CYPCA</name>
<reference evidence="8" key="1">
    <citation type="submission" date="2025-08" db="UniProtKB">
        <authorList>
            <consortium name="Ensembl"/>
        </authorList>
    </citation>
    <scope>IDENTIFICATION</scope>
</reference>
<evidence type="ECO:0000313" key="8">
    <source>
        <dbReference type="Ensembl" id="ENSCCRP00010066798.1"/>
    </source>
</evidence>
<evidence type="ECO:0000313" key="9">
    <source>
        <dbReference type="Proteomes" id="UP000694427"/>
    </source>
</evidence>
<reference evidence="8" key="2">
    <citation type="submission" date="2025-09" db="UniProtKB">
        <authorList>
            <consortium name="Ensembl"/>
        </authorList>
    </citation>
    <scope>IDENTIFICATION</scope>
</reference>
<proteinExistence type="inferred from homology"/>
<dbReference type="InterPro" id="IPR000215">
    <property type="entry name" value="Serpin_fam"/>
</dbReference>
<dbReference type="SUPFAM" id="SSF56574">
    <property type="entry name" value="Serpins"/>
    <property type="match status" value="1"/>
</dbReference>
<evidence type="ECO:0000256" key="3">
    <source>
        <dbReference type="ARBA" id="ARBA00023180"/>
    </source>
</evidence>
<gene>
    <name evidence="8" type="primary">LOC109112546</name>
</gene>
<feature type="region of interest" description="Disordered" evidence="5">
    <location>
        <begin position="33"/>
        <end position="57"/>
    </location>
</feature>
<dbReference type="PRINTS" id="PR00780">
    <property type="entry name" value="LEUSERPINII"/>
</dbReference>
<dbReference type="AlphaFoldDB" id="A0A8C1QV24"/>
<dbReference type="InterPro" id="IPR036186">
    <property type="entry name" value="Serpin_sf"/>
</dbReference>
<evidence type="ECO:0000256" key="5">
    <source>
        <dbReference type="SAM" id="MobiDB-lite"/>
    </source>
</evidence>
<evidence type="ECO:0000256" key="2">
    <source>
        <dbReference type="ARBA" id="ARBA00022729"/>
    </source>
</evidence>
<dbReference type="FunFam" id="2.10.310.10:FF:000001">
    <property type="entry name" value="Serpin family A member 1"/>
    <property type="match status" value="1"/>
</dbReference>
<dbReference type="FunFam" id="3.30.497.10:FF:000001">
    <property type="entry name" value="Serine protease inhibitor"/>
    <property type="match status" value="1"/>
</dbReference>
<dbReference type="GO" id="GO:0005615">
    <property type="term" value="C:extracellular space"/>
    <property type="evidence" value="ECO:0007669"/>
    <property type="project" value="InterPro"/>
</dbReference>
<keyword evidence="3" id="KW-0325">Glycoprotein</keyword>
<dbReference type="InterPro" id="IPR023796">
    <property type="entry name" value="Serpin_dom"/>
</dbReference>
<feature type="signal peptide" evidence="6">
    <location>
        <begin position="1"/>
        <end position="24"/>
    </location>
</feature>
<keyword evidence="2 6" id="KW-0732">Signal</keyword>
<dbReference type="Gene3D" id="2.10.310.10">
    <property type="entry name" value="Serpins superfamily"/>
    <property type="match status" value="1"/>
</dbReference>
<dbReference type="Proteomes" id="UP000694427">
    <property type="component" value="Unplaced"/>
</dbReference>
<dbReference type="GO" id="GO:0004867">
    <property type="term" value="F:serine-type endopeptidase inhibitor activity"/>
    <property type="evidence" value="ECO:0007669"/>
    <property type="project" value="InterPro"/>
</dbReference>
<evidence type="ECO:0000256" key="6">
    <source>
        <dbReference type="SAM" id="SignalP"/>
    </source>
</evidence>
<evidence type="ECO:0000256" key="4">
    <source>
        <dbReference type="RuleBase" id="RU000411"/>
    </source>
</evidence>
<feature type="chain" id="PRO_5034860081" evidence="6">
    <location>
        <begin position="25"/>
        <end position="430"/>
    </location>
</feature>
<dbReference type="CDD" id="cd19549">
    <property type="entry name" value="serpinA_A1AT-like"/>
    <property type="match status" value="1"/>
</dbReference>
<dbReference type="Gene3D" id="3.30.497.10">
    <property type="entry name" value="Antithrombin, subunit I, domain 2"/>
    <property type="match status" value="1"/>
</dbReference>
<dbReference type="FunFam" id="2.30.39.10:FF:000003">
    <property type="entry name" value="alpha-1-antitrypsin isoform X1"/>
    <property type="match status" value="1"/>
</dbReference>
<dbReference type="SMART" id="SM00093">
    <property type="entry name" value="SERPIN"/>
    <property type="match status" value="1"/>
</dbReference>
<dbReference type="PROSITE" id="PS00284">
    <property type="entry name" value="SERPIN"/>
    <property type="match status" value="1"/>
</dbReference>
<dbReference type="Gene3D" id="2.30.39.10">
    <property type="entry name" value="Alpha-1-antitrypsin, domain 1"/>
    <property type="match status" value="1"/>
</dbReference>
<accession>A0A8C1QV24</accession>
<feature type="domain" description="Serpin" evidence="7">
    <location>
        <begin position="72"/>
        <end position="428"/>
    </location>
</feature>